<dbReference type="Gene3D" id="3.40.50.12690">
    <property type="match status" value="1"/>
</dbReference>
<evidence type="ECO:0000256" key="1">
    <source>
        <dbReference type="SAM" id="MobiDB-lite"/>
    </source>
</evidence>
<dbReference type="SUPFAM" id="SSF52266">
    <property type="entry name" value="SGNH hydrolase"/>
    <property type="match status" value="1"/>
</dbReference>
<organism evidence="2 3">
    <name type="scientific">Porites evermanni</name>
    <dbReference type="NCBI Taxonomy" id="104178"/>
    <lineage>
        <taxon>Eukaryota</taxon>
        <taxon>Metazoa</taxon>
        <taxon>Cnidaria</taxon>
        <taxon>Anthozoa</taxon>
        <taxon>Hexacorallia</taxon>
        <taxon>Scleractinia</taxon>
        <taxon>Fungiina</taxon>
        <taxon>Poritidae</taxon>
        <taxon>Porites</taxon>
    </lineage>
</organism>
<dbReference type="Proteomes" id="UP001159427">
    <property type="component" value="Unassembled WGS sequence"/>
</dbReference>
<dbReference type="EMBL" id="CALNXI010000178">
    <property type="protein sequence ID" value="CAH3021327.1"/>
    <property type="molecule type" value="Genomic_DNA"/>
</dbReference>
<gene>
    <name evidence="2" type="ORF">PEVE_00010887</name>
</gene>
<accession>A0ABN8LYT5</accession>
<sequence>MLRNKKKERQLPVGRKMPARNSTDIAPQTINNERTKSSLTVGHRVVVKPFPGATIRDMCSHVVPTIDKSPGQICLHVGTNDLKSSTQSDVADAIIDLAREVENASESK</sequence>
<comment type="caution">
    <text evidence="2">The sequence shown here is derived from an EMBL/GenBank/DDBJ whole genome shotgun (WGS) entry which is preliminary data.</text>
</comment>
<evidence type="ECO:0000313" key="3">
    <source>
        <dbReference type="Proteomes" id="UP001159427"/>
    </source>
</evidence>
<protein>
    <submittedName>
        <fullName evidence="2">Uncharacterized protein</fullName>
    </submittedName>
</protein>
<reference evidence="2 3" key="1">
    <citation type="submission" date="2022-05" db="EMBL/GenBank/DDBJ databases">
        <authorList>
            <consortium name="Genoscope - CEA"/>
            <person name="William W."/>
        </authorList>
    </citation>
    <scope>NUCLEOTIDE SEQUENCE [LARGE SCALE GENOMIC DNA]</scope>
</reference>
<keyword evidence="3" id="KW-1185">Reference proteome</keyword>
<name>A0ABN8LYT5_9CNID</name>
<evidence type="ECO:0000313" key="2">
    <source>
        <dbReference type="EMBL" id="CAH3021327.1"/>
    </source>
</evidence>
<proteinExistence type="predicted"/>
<feature type="region of interest" description="Disordered" evidence="1">
    <location>
        <begin position="1"/>
        <end position="28"/>
    </location>
</feature>